<name>A0A0C9VJ79_SPHS4</name>
<dbReference type="AlphaFoldDB" id="A0A0C9VJ79"/>
<gene>
    <name evidence="1" type="ORF">M422DRAFT_259767</name>
</gene>
<keyword evidence="2" id="KW-1185">Reference proteome</keyword>
<protein>
    <submittedName>
        <fullName evidence="1">Uncharacterized protein</fullName>
    </submittedName>
</protein>
<organism evidence="1 2">
    <name type="scientific">Sphaerobolus stellatus (strain SS14)</name>
    <dbReference type="NCBI Taxonomy" id="990650"/>
    <lineage>
        <taxon>Eukaryota</taxon>
        <taxon>Fungi</taxon>
        <taxon>Dikarya</taxon>
        <taxon>Basidiomycota</taxon>
        <taxon>Agaricomycotina</taxon>
        <taxon>Agaricomycetes</taxon>
        <taxon>Phallomycetidae</taxon>
        <taxon>Geastrales</taxon>
        <taxon>Sphaerobolaceae</taxon>
        <taxon>Sphaerobolus</taxon>
    </lineage>
</organism>
<evidence type="ECO:0000313" key="2">
    <source>
        <dbReference type="Proteomes" id="UP000054279"/>
    </source>
</evidence>
<dbReference type="HOGENOM" id="CLU_3033916_0_0_1"/>
<sequence>MDTVSIAELTQEAFYLSVSDYAVMAALVYDTHLTLEDEHDTALYHKQALHIALTL</sequence>
<accession>A0A0C9VJ79</accession>
<dbReference type="EMBL" id="KN837167">
    <property type="protein sequence ID" value="KIJ37670.1"/>
    <property type="molecule type" value="Genomic_DNA"/>
</dbReference>
<dbReference type="Proteomes" id="UP000054279">
    <property type="component" value="Unassembled WGS sequence"/>
</dbReference>
<reference evidence="1 2" key="1">
    <citation type="submission" date="2014-06" db="EMBL/GenBank/DDBJ databases">
        <title>Evolutionary Origins and Diversification of the Mycorrhizal Mutualists.</title>
        <authorList>
            <consortium name="DOE Joint Genome Institute"/>
            <consortium name="Mycorrhizal Genomics Consortium"/>
            <person name="Kohler A."/>
            <person name="Kuo A."/>
            <person name="Nagy L.G."/>
            <person name="Floudas D."/>
            <person name="Copeland A."/>
            <person name="Barry K.W."/>
            <person name="Cichocki N."/>
            <person name="Veneault-Fourrey C."/>
            <person name="LaButti K."/>
            <person name="Lindquist E.A."/>
            <person name="Lipzen A."/>
            <person name="Lundell T."/>
            <person name="Morin E."/>
            <person name="Murat C."/>
            <person name="Riley R."/>
            <person name="Ohm R."/>
            <person name="Sun H."/>
            <person name="Tunlid A."/>
            <person name="Henrissat B."/>
            <person name="Grigoriev I.V."/>
            <person name="Hibbett D.S."/>
            <person name="Martin F."/>
        </authorList>
    </citation>
    <scope>NUCLEOTIDE SEQUENCE [LARGE SCALE GENOMIC DNA]</scope>
    <source>
        <strain evidence="1 2">SS14</strain>
    </source>
</reference>
<evidence type="ECO:0000313" key="1">
    <source>
        <dbReference type="EMBL" id="KIJ37670.1"/>
    </source>
</evidence>
<proteinExistence type="predicted"/>